<dbReference type="Proteomes" id="UP000321103">
    <property type="component" value="Unassembled WGS sequence"/>
</dbReference>
<feature type="region of interest" description="Disordered" evidence="1">
    <location>
        <begin position="121"/>
        <end position="148"/>
    </location>
</feature>
<comment type="caution">
    <text evidence="2">The sequence shown here is derived from an EMBL/GenBank/DDBJ whole genome shotgun (WGS) entry which is preliminary data.</text>
</comment>
<reference evidence="2 3" key="1">
    <citation type="submission" date="2019-07" db="EMBL/GenBank/DDBJ databases">
        <title>Whole genome shotgun sequence of Kocuria turfanensis NBRC 107627.</title>
        <authorList>
            <person name="Hosoyama A."/>
            <person name="Uohara A."/>
            <person name="Ohji S."/>
            <person name="Ichikawa N."/>
        </authorList>
    </citation>
    <scope>NUCLEOTIDE SEQUENCE [LARGE SCALE GENOMIC DNA]</scope>
    <source>
        <strain evidence="2 3">NBRC 107627</strain>
    </source>
</reference>
<dbReference type="AlphaFoldDB" id="A0A512IIF2"/>
<organism evidence="2 3">
    <name type="scientific">Kocuria turfanensis</name>
    <dbReference type="NCBI Taxonomy" id="388357"/>
    <lineage>
        <taxon>Bacteria</taxon>
        <taxon>Bacillati</taxon>
        <taxon>Actinomycetota</taxon>
        <taxon>Actinomycetes</taxon>
        <taxon>Micrococcales</taxon>
        <taxon>Micrococcaceae</taxon>
        <taxon>Kocuria</taxon>
    </lineage>
</organism>
<dbReference type="EMBL" id="BJZS01000131">
    <property type="protein sequence ID" value="GEO97470.1"/>
    <property type="molecule type" value="Genomic_DNA"/>
</dbReference>
<accession>A0A512IIF2</accession>
<protein>
    <recommendedName>
        <fullName evidence="4">STAS domain-containing protein</fullName>
    </recommendedName>
</protein>
<sequence>MLAFSVVPDISWSPVKQRATTPFRVSKAAAMDHKISVTVHVDLDGRNVRIVVTGCLTEFSQRALHPLIRRARTLTPTVEVTVDLTRVRHLEPLGLDLLRQAVDQDGAGGTRSPVHLVVAQPSRSRPVPPLGARPAARPGTGAGGRIAA</sequence>
<keyword evidence="3" id="KW-1185">Reference proteome</keyword>
<evidence type="ECO:0000313" key="3">
    <source>
        <dbReference type="Proteomes" id="UP000321103"/>
    </source>
</evidence>
<name>A0A512IIF2_9MICC</name>
<evidence type="ECO:0008006" key="4">
    <source>
        <dbReference type="Google" id="ProtNLM"/>
    </source>
</evidence>
<dbReference type="STRING" id="388357.GCA_001580365_03589"/>
<proteinExistence type="predicted"/>
<gene>
    <name evidence="2" type="ORF">KTU01_35930</name>
</gene>
<evidence type="ECO:0000313" key="2">
    <source>
        <dbReference type="EMBL" id="GEO97470.1"/>
    </source>
</evidence>
<evidence type="ECO:0000256" key="1">
    <source>
        <dbReference type="SAM" id="MobiDB-lite"/>
    </source>
</evidence>